<dbReference type="GO" id="GO:0000976">
    <property type="term" value="F:transcription cis-regulatory region binding"/>
    <property type="evidence" value="ECO:0007669"/>
    <property type="project" value="TreeGrafter"/>
</dbReference>
<dbReference type="AlphaFoldDB" id="N6VQI6"/>
<evidence type="ECO:0000256" key="2">
    <source>
        <dbReference type="ARBA" id="ARBA00023015"/>
    </source>
</evidence>
<dbReference type="OrthoDB" id="62169at2157"/>
<evidence type="ECO:0000256" key="3">
    <source>
        <dbReference type="ARBA" id="ARBA00023125"/>
    </source>
</evidence>
<name>N6VQI6_9EURY</name>
<sequence length="258" mass="30267">MKADIILKDKDKFVTSNQILLLLALYKTKSQNSAAKLLNISPSSFNIQLKRLEKKLGFKLYYSSPNGTVLTEKAINLLEEYLIKKSRLESERFTVSGYISGELAKKLFDDPIITSFNNAIKLLKMDLVDILGLDDSYWLYRLEDDRFLKSEVGNKKIDIIHTYEDHFVMVYKEEFNYKNLIGIRYSPHRILYNILKSNNINFRVRIRVNNPFKAIELVNKGYSLFLNESLIKYAEGLNIEYPKFYEKTIHTITFIKLY</sequence>
<comment type="similarity">
    <text evidence="1">Belongs to the LysR transcriptional regulatory family.</text>
</comment>
<comment type="caution">
    <text evidence="6">The sequence shown here is derived from an EMBL/GenBank/DDBJ whole genome shotgun (WGS) entry which is preliminary data.</text>
</comment>
<gene>
    <name evidence="6" type="ORF">J422_03738</name>
</gene>
<dbReference type="PANTHER" id="PTHR30126:SF40">
    <property type="entry name" value="HTH-TYPE TRANSCRIPTIONAL REGULATOR GLTR"/>
    <property type="match status" value="1"/>
</dbReference>
<dbReference type="PROSITE" id="PS50931">
    <property type="entry name" value="HTH_LYSR"/>
    <property type="match status" value="1"/>
</dbReference>
<dbReference type="PANTHER" id="PTHR30126">
    <property type="entry name" value="HTH-TYPE TRANSCRIPTIONAL REGULATOR"/>
    <property type="match status" value="1"/>
</dbReference>
<dbReference type="Pfam" id="PF00126">
    <property type="entry name" value="HTH_1"/>
    <property type="match status" value="1"/>
</dbReference>
<dbReference type="Gene3D" id="1.10.10.10">
    <property type="entry name" value="Winged helix-like DNA-binding domain superfamily/Winged helix DNA-binding domain"/>
    <property type="match status" value="1"/>
</dbReference>
<organism evidence="6 7">
    <name type="scientific">Methanocaldococcus villosus KIN24-T80</name>
    <dbReference type="NCBI Taxonomy" id="1069083"/>
    <lineage>
        <taxon>Archaea</taxon>
        <taxon>Methanobacteriati</taxon>
        <taxon>Methanobacteriota</taxon>
        <taxon>Methanomada group</taxon>
        <taxon>Methanococci</taxon>
        <taxon>Methanococcales</taxon>
        <taxon>Methanocaldococcaceae</taxon>
        <taxon>Methanocaldococcus</taxon>
    </lineage>
</organism>
<evidence type="ECO:0000256" key="4">
    <source>
        <dbReference type="ARBA" id="ARBA00023163"/>
    </source>
</evidence>
<evidence type="ECO:0000259" key="5">
    <source>
        <dbReference type="PROSITE" id="PS50931"/>
    </source>
</evidence>
<reference evidence="6 7" key="1">
    <citation type="journal article" date="2013" name="Genome Announc.">
        <title>Draft Genome Sequence of a Highly Flagellated, Fast-Swimming Archaeon, Methanocaldococcus villosus Strain KIN24-T80 (DSM 22612).</title>
        <authorList>
            <person name="Thennarasu S."/>
            <person name="Polireddy D."/>
            <person name="Antony A."/>
            <person name="Yada M.R."/>
            <person name="Algarawi S."/>
            <person name="Sivakumar N."/>
        </authorList>
    </citation>
    <scope>NUCLEOTIDE SEQUENCE [LARGE SCALE GENOMIC DNA]</scope>
    <source>
        <strain evidence="6 7">KIN24-T80</strain>
    </source>
</reference>
<feature type="domain" description="HTH lysR-type" evidence="5">
    <location>
        <begin position="14"/>
        <end position="71"/>
    </location>
</feature>
<keyword evidence="4" id="KW-0804">Transcription</keyword>
<keyword evidence="3" id="KW-0238">DNA-binding</keyword>
<keyword evidence="7" id="KW-1185">Reference proteome</keyword>
<accession>N6VQI6</accession>
<protein>
    <recommendedName>
        <fullName evidence="5">HTH lysR-type domain-containing protein</fullName>
    </recommendedName>
</protein>
<evidence type="ECO:0000313" key="7">
    <source>
        <dbReference type="Proteomes" id="UP000053695"/>
    </source>
</evidence>
<dbReference type="SUPFAM" id="SSF46785">
    <property type="entry name" value="Winged helix' DNA-binding domain"/>
    <property type="match status" value="1"/>
</dbReference>
<proteinExistence type="inferred from homology"/>
<dbReference type="RefSeq" id="WP_004591329.1">
    <property type="nucleotide sequence ID" value="NZ_APMM01000024.1"/>
</dbReference>
<keyword evidence="2" id="KW-0805">Transcription regulation</keyword>
<evidence type="ECO:0000313" key="6">
    <source>
        <dbReference type="EMBL" id="ENN96140.1"/>
    </source>
</evidence>
<dbReference type="InterPro" id="IPR036390">
    <property type="entry name" value="WH_DNA-bd_sf"/>
</dbReference>
<dbReference type="Proteomes" id="UP000053695">
    <property type="component" value="Unassembled WGS sequence"/>
</dbReference>
<dbReference type="STRING" id="1069083.GCA_000371805_00380"/>
<evidence type="ECO:0000256" key="1">
    <source>
        <dbReference type="ARBA" id="ARBA00009437"/>
    </source>
</evidence>
<dbReference type="InterPro" id="IPR000847">
    <property type="entry name" value="LysR_HTH_N"/>
</dbReference>
<dbReference type="PATRIC" id="fig|1069083.5.peg.730"/>
<dbReference type="GO" id="GO:0003700">
    <property type="term" value="F:DNA-binding transcription factor activity"/>
    <property type="evidence" value="ECO:0007669"/>
    <property type="project" value="InterPro"/>
</dbReference>
<dbReference type="EMBL" id="APMM01000024">
    <property type="protein sequence ID" value="ENN96140.1"/>
    <property type="molecule type" value="Genomic_DNA"/>
</dbReference>
<dbReference type="InterPro" id="IPR036388">
    <property type="entry name" value="WH-like_DNA-bd_sf"/>
</dbReference>